<sequence>MAPALVGGLGELWRVLLDCRAVLPDQPHLLHQLVFQITLIGVLSLTAFFSTDSFIHLWSLRLEIPAQICTA</sequence>
<protein>
    <submittedName>
        <fullName evidence="1">Uncharacterized protein</fullName>
    </submittedName>
</protein>
<dbReference type="Proteomes" id="UP001279734">
    <property type="component" value="Unassembled WGS sequence"/>
</dbReference>
<evidence type="ECO:0000313" key="1">
    <source>
        <dbReference type="EMBL" id="GMG98358.1"/>
    </source>
</evidence>
<name>A0AAD3P5V7_NEPGR</name>
<reference evidence="1" key="1">
    <citation type="submission" date="2023-05" db="EMBL/GenBank/DDBJ databases">
        <title>Nepenthes gracilis genome sequencing.</title>
        <authorList>
            <person name="Fukushima K."/>
        </authorList>
    </citation>
    <scope>NUCLEOTIDE SEQUENCE</scope>
    <source>
        <strain evidence="1">SING2019-196</strain>
    </source>
</reference>
<comment type="caution">
    <text evidence="1">The sequence shown here is derived from an EMBL/GenBank/DDBJ whole genome shotgun (WGS) entry which is preliminary data.</text>
</comment>
<organism evidence="1 2">
    <name type="scientific">Nepenthes gracilis</name>
    <name type="common">Slender pitcher plant</name>
    <dbReference type="NCBI Taxonomy" id="150966"/>
    <lineage>
        <taxon>Eukaryota</taxon>
        <taxon>Viridiplantae</taxon>
        <taxon>Streptophyta</taxon>
        <taxon>Embryophyta</taxon>
        <taxon>Tracheophyta</taxon>
        <taxon>Spermatophyta</taxon>
        <taxon>Magnoliopsida</taxon>
        <taxon>eudicotyledons</taxon>
        <taxon>Gunneridae</taxon>
        <taxon>Pentapetalae</taxon>
        <taxon>Caryophyllales</taxon>
        <taxon>Nepenthaceae</taxon>
        <taxon>Nepenthes</taxon>
    </lineage>
</organism>
<proteinExistence type="predicted"/>
<gene>
    <name evidence="1" type="ORF">Nepgr_000198</name>
</gene>
<keyword evidence="2" id="KW-1185">Reference proteome</keyword>
<accession>A0AAD3P5V7</accession>
<dbReference type="AlphaFoldDB" id="A0AAD3P5V7"/>
<dbReference type="EMBL" id="BSYO01000001">
    <property type="protein sequence ID" value="GMG98358.1"/>
    <property type="molecule type" value="Genomic_DNA"/>
</dbReference>
<evidence type="ECO:0000313" key="2">
    <source>
        <dbReference type="Proteomes" id="UP001279734"/>
    </source>
</evidence>